<evidence type="ECO:0000313" key="2">
    <source>
        <dbReference type="Proteomes" id="UP000499080"/>
    </source>
</evidence>
<evidence type="ECO:0008006" key="3">
    <source>
        <dbReference type="Google" id="ProtNLM"/>
    </source>
</evidence>
<accession>A0A4Y2PZQ1</accession>
<dbReference type="OrthoDB" id="6571716at2759"/>
<name>A0A4Y2PZQ1_ARAVE</name>
<protein>
    <recommendedName>
        <fullName evidence="3">Tc1-like transposase DDE domain-containing protein</fullName>
    </recommendedName>
</protein>
<organism evidence="1 2">
    <name type="scientific">Araneus ventricosus</name>
    <name type="common">Orbweaver spider</name>
    <name type="synonym">Epeira ventricosa</name>
    <dbReference type="NCBI Taxonomy" id="182803"/>
    <lineage>
        <taxon>Eukaryota</taxon>
        <taxon>Metazoa</taxon>
        <taxon>Ecdysozoa</taxon>
        <taxon>Arthropoda</taxon>
        <taxon>Chelicerata</taxon>
        <taxon>Arachnida</taxon>
        <taxon>Araneae</taxon>
        <taxon>Araneomorphae</taxon>
        <taxon>Entelegynae</taxon>
        <taxon>Araneoidea</taxon>
        <taxon>Araneidae</taxon>
        <taxon>Araneus</taxon>
    </lineage>
</organism>
<keyword evidence="2" id="KW-1185">Reference proteome</keyword>
<evidence type="ECO:0000313" key="1">
    <source>
        <dbReference type="EMBL" id="GBN56080.1"/>
    </source>
</evidence>
<dbReference type="GO" id="GO:0003676">
    <property type="term" value="F:nucleic acid binding"/>
    <property type="evidence" value="ECO:0007669"/>
    <property type="project" value="InterPro"/>
</dbReference>
<dbReference type="PANTHER" id="PTHR47326">
    <property type="entry name" value="TRANSPOSABLE ELEMENT TC3 TRANSPOSASE-LIKE PROTEIN"/>
    <property type="match status" value="1"/>
</dbReference>
<dbReference type="PANTHER" id="PTHR47326:SF1">
    <property type="entry name" value="HTH PSQ-TYPE DOMAIN-CONTAINING PROTEIN"/>
    <property type="match status" value="1"/>
</dbReference>
<sequence>MQQAKEDDDDLAGILIFSDEATFHLSGEVNRHNVRVWGTELPHIIVEQERDSTKANVFAISETKLHGPFFFLEQADRAPPHWRTIACDFLNRELPHCWIGRAGLDDVPLLPWPLRSPDLTPRDFFLWDYVKDKVYALPMPTTLQSLQKHCCYDGH</sequence>
<gene>
    <name evidence="1" type="ORF">AVEN_168128_1</name>
</gene>
<dbReference type="AlphaFoldDB" id="A0A4Y2PZQ1"/>
<dbReference type="EMBL" id="BGPR01012440">
    <property type="protein sequence ID" value="GBN56080.1"/>
    <property type="molecule type" value="Genomic_DNA"/>
</dbReference>
<dbReference type="InterPro" id="IPR036397">
    <property type="entry name" value="RNaseH_sf"/>
</dbReference>
<reference evidence="1 2" key="1">
    <citation type="journal article" date="2019" name="Sci. Rep.">
        <title>Orb-weaving spider Araneus ventricosus genome elucidates the spidroin gene catalogue.</title>
        <authorList>
            <person name="Kono N."/>
            <person name="Nakamura H."/>
            <person name="Ohtoshi R."/>
            <person name="Moran D.A.P."/>
            <person name="Shinohara A."/>
            <person name="Yoshida Y."/>
            <person name="Fujiwara M."/>
            <person name="Mori M."/>
            <person name="Tomita M."/>
            <person name="Arakawa K."/>
        </authorList>
    </citation>
    <scope>NUCLEOTIDE SEQUENCE [LARGE SCALE GENOMIC DNA]</scope>
</reference>
<comment type="caution">
    <text evidence="1">The sequence shown here is derived from an EMBL/GenBank/DDBJ whole genome shotgun (WGS) entry which is preliminary data.</text>
</comment>
<proteinExistence type="predicted"/>
<dbReference type="Gene3D" id="3.30.420.10">
    <property type="entry name" value="Ribonuclease H-like superfamily/Ribonuclease H"/>
    <property type="match status" value="1"/>
</dbReference>
<dbReference type="Proteomes" id="UP000499080">
    <property type="component" value="Unassembled WGS sequence"/>
</dbReference>